<keyword evidence="5" id="KW-1185">Reference proteome</keyword>
<dbReference type="Gene3D" id="3.40.50.280">
    <property type="entry name" value="Cobalamin-binding domain"/>
    <property type="match status" value="1"/>
</dbReference>
<feature type="domain" description="B12-binding" evidence="3">
    <location>
        <begin position="91"/>
        <end position="217"/>
    </location>
</feature>
<protein>
    <submittedName>
        <fullName evidence="4">Cobalamin-binding protein</fullName>
    </submittedName>
</protein>
<keyword evidence="1" id="KW-0479">Metal-binding</keyword>
<evidence type="ECO:0000313" key="5">
    <source>
        <dbReference type="Proteomes" id="UP000715441"/>
    </source>
</evidence>
<dbReference type="InterPro" id="IPR003759">
    <property type="entry name" value="Cbl-bd_cap"/>
</dbReference>
<proteinExistence type="predicted"/>
<evidence type="ECO:0000259" key="3">
    <source>
        <dbReference type="PROSITE" id="PS51332"/>
    </source>
</evidence>
<dbReference type="PANTHER" id="PTHR45833:SF1">
    <property type="entry name" value="METHIONINE SYNTHASE"/>
    <property type="match status" value="1"/>
</dbReference>
<organism evidence="4 5">
    <name type="scientific">Amycolatopsis acididurans</name>
    <dbReference type="NCBI Taxonomy" id="2724524"/>
    <lineage>
        <taxon>Bacteria</taxon>
        <taxon>Bacillati</taxon>
        <taxon>Actinomycetota</taxon>
        <taxon>Actinomycetes</taxon>
        <taxon>Pseudonocardiales</taxon>
        <taxon>Pseudonocardiaceae</taxon>
        <taxon>Amycolatopsis</taxon>
    </lineage>
</organism>
<dbReference type="InterPro" id="IPR036724">
    <property type="entry name" value="Cobalamin-bd_sf"/>
</dbReference>
<dbReference type="EMBL" id="JAAXLS010000061">
    <property type="protein sequence ID" value="NKQ58614.1"/>
    <property type="molecule type" value="Genomic_DNA"/>
</dbReference>
<keyword evidence="2" id="KW-0170">Cobalt</keyword>
<dbReference type="InterPro" id="IPR036594">
    <property type="entry name" value="Meth_synthase_dom"/>
</dbReference>
<dbReference type="InterPro" id="IPR006158">
    <property type="entry name" value="Cobalamin-bd"/>
</dbReference>
<dbReference type="Pfam" id="PF02310">
    <property type="entry name" value="B12-binding"/>
    <property type="match status" value="1"/>
</dbReference>
<sequence length="351" mass="37782">MTTTDSYRARLWDAVIEADEYTAGEVVLDALERGMNEEILLLDVVGAVQREIGEEWAANRISVAQEHLASAINDRIVGRLAYSHAPVRARNGRVAIACLDGEWHALPARLLAEVLKLRGFRVDFLGAHVPTPHLIGHLHRTGPDWVALSASLATRLPTAHATISACQAAGVPVIAGGAAFGPEGRYAGLLGADAWAPDARAAADRLHGERPSVRVGAGEPIADLPHLTDQEYTMVTRGAGELVKAMYVGLEEQLPSVREYTEQQRQYTLEDLAHIVDFFAAALYTGDDELFHRFLAWTAGVLEARRVPAAFLLPGLDLLGGQLLELPRAAGLADRARARLAAALAGPGEDR</sequence>
<dbReference type="InterPro" id="IPR050554">
    <property type="entry name" value="Met_Synthase/Corrinoid"/>
</dbReference>
<dbReference type="Pfam" id="PF02607">
    <property type="entry name" value="B12-binding_2"/>
    <property type="match status" value="1"/>
</dbReference>
<dbReference type="RefSeq" id="WP_168522619.1">
    <property type="nucleotide sequence ID" value="NZ_JAAXLS010000061.1"/>
</dbReference>
<name>A0ABX1JIF0_9PSEU</name>
<evidence type="ECO:0000313" key="4">
    <source>
        <dbReference type="EMBL" id="NKQ58614.1"/>
    </source>
</evidence>
<dbReference type="Proteomes" id="UP000715441">
    <property type="component" value="Unassembled WGS sequence"/>
</dbReference>
<evidence type="ECO:0000256" key="2">
    <source>
        <dbReference type="ARBA" id="ARBA00023285"/>
    </source>
</evidence>
<dbReference type="PANTHER" id="PTHR45833">
    <property type="entry name" value="METHIONINE SYNTHASE"/>
    <property type="match status" value="1"/>
</dbReference>
<dbReference type="SUPFAM" id="SSF52242">
    <property type="entry name" value="Cobalamin (vitamin B12)-binding domain"/>
    <property type="match status" value="1"/>
</dbReference>
<comment type="caution">
    <text evidence="4">The sequence shown here is derived from an EMBL/GenBank/DDBJ whole genome shotgun (WGS) entry which is preliminary data.</text>
</comment>
<reference evidence="4 5" key="1">
    <citation type="submission" date="2020-04" db="EMBL/GenBank/DDBJ databases">
        <title>Novel species.</title>
        <authorList>
            <person name="Teo W.F.A."/>
            <person name="Lipun K."/>
            <person name="Srisuk N."/>
            <person name="Duangmal K."/>
        </authorList>
    </citation>
    <scope>NUCLEOTIDE SEQUENCE [LARGE SCALE GENOMIC DNA]</scope>
    <source>
        <strain evidence="4 5">K13G38</strain>
    </source>
</reference>
<accession>A0ABX1JIF0</accession>
<gene>
    <name evidence="4" type="ORF">HFP15_37795</name>
</gene>
<evidence type="ECO:0000256" key="1">
    <source>
        <dbReference type="ARBA" id="ARBA00022723"/>
    </source>
</evidence>
<dbReference type="Gene3D" id="1.10.1240.10">
    <property type="entry name" value="Methionine synthase domain"/>
    <property type="match status" value="1"/>
</dbReference>
<dbReference type="PROSITE" id="PS51332">
    <property type="entry name" value="B12_BINDING"/>
    <property type="match status" value="1"/>
</dbReference>